<proteinExistence type="predicted"/>
<keyword evidence="1" id="KW-0472">Membrane</keyword>
<gene>
    <name evidence="2" type="ORF">ABGB03_02780</name>
</gene>
<evidence type="ECO:0000256" key="1">
    <source>
        <dbReference type="SAM" id="Phobius"/>
    </source>
</evidence>
<dbReference type="RefSeq" id="WP_347924652.1">
    <property type="nucleotide sequence ID" value="NZ_CP157199.1"/>
</dbReference>
<feature type="transmembrane region" description="Helical" evidence="1">
    <location>
        <begin position="16"/>
        <end position="33"/>
    </location>
</feature>
<dbReference type="EMBL" id="CP157199">
    <property type="protein sequence ID" value="XBG61836.1"/>
    <property type="molecule type" value="Genomic_DNA"/>
</dbReference>
<dbReference type="InterPro" id="IPR010994">
    <property type="entry name" value="RuvA_2-like"/>
</dbReference>
<evidence type="ECO:0000313" key="2">
    <source>
        <dbReference type="EMBL" id="XBG61836.1"/>
    </source>
</evidence>
<accession>A0AAU7BUE9</accession>
<name>A0AAU7BUE9_9FLAO</name>
<keyword evidence="1" id="KW-1133">Transmembrane helix</keyword>
<protein>
    <submittedName>
        <fullName evidence="2">Helix-hairpin-helix domain-containing protein</fullName>
    </submittedName>
</protein>
<dbReference type="GO" id="GO:0015628">
    <property type="term" value="P:protein secretion by the type II secretion system"/>
    <property type="evidence" value="ECO:0007669"/>
    <property type="project" value="TreeGrafter"/>
</dbReference>
<dbReference type="Pfam" id="PF12836">
    <property type="entry name" value="HHH_3"/>
    <property type="match status" value="2"/>
</dbReference>
<dbReference type="PANTHER" id="PTHR21180">
    <property type="entry name" value="ENDONUCLEASE/EXONUCLEASE/PHOSPHATASE FAMILY DOMAIN-CONTAINING PROTEIN 1"/>
    <property type="match status" value="1"/>
</dbReference>
<dbReference type="AlphaFoldDB" id="A0AAU7BUE9"/>
<keyword evidence="1" id="KW-0812">Transmembrane</keyword>
<dbReference type="Gene3D" id="1.10.150.320">
    <property type="entry name" value="Photosystem II 12 kDa extrinsic protein"/>
    <property type="match status" value="2"/>
</dbReference>
<sequence length="289" mass="33828">MKKSHFKFTKGQRSGIFLLLLIILIMQSLYYFVDFSSKDIPINKDELIVFQNEIDSLRLVEIEAQQSKIFPFNPNYITDYKGYTLGMLPEEIDRLLKFREQNKWVNSTKQFQEVTKVSDSLLNAISPYFKFPEWVTNPKPKASFKYQNDTPKTFIQKIDLNTATAKQLQGINGIGEKLSDRIIKFRNKFEGGFIDDVQLQDVYGISLEVMERLLNEFTVKTPRQIKKIRLNSTSIEQLVTIQHIDYEIAYEILDQRILREGFKSLDDLTKVKGFPVDKIEIIKLYLTLN</sequence>
<dbReference type="SUPFAM" id="SSF47781">
    <property type="entry name" value="RuvA domain 2-like"/>
    <property type="match status" value="2"/>
</dbReference>
<dbReference type="PANTHER" id="PTHR21180:SF32">
    <property type="entry name" value="ENDONUCLEASE_EXONUCLEASE_PHOSPHATASE FAMILY DOMAIN-CONTAINING PROTEIN 1"/>
    <property type="match status" value="1"/>
</dbReference>
<organism evidence="2">
    <name type="scientific">Pontimicrobium sp. SW4</name>
    <dbReference type="NCBI Taxonomy" id="3153519"/>
    <lineage>
        <taxon>Bacteria</taxon>
        <taxon>Pseudomonadati</taxon>
        <taxon>Bacteroidota</taxon>
        <taxon>Flavobacteriia</taxon>
        <taxon>Flavobacteriales</taxon>
        <taxon>Flavobacteriaceae</taxon>
        <taxon>Pontimicrobium</taxon>
    </lineage>
</organism>
<reference evidence="2" key="1">
    <citation type="submission" date="2024-05" db="EMBL/GenBank/DDBJ databases">
        <title>Pontimicrobium maritimus sp. nov., isolated form sea water.</title>
        <authorList>
            <person name="Muhammad N."/>
            <person name="Vuong T.Q."/>
            <person name="Han H.L."/>
            <person name="Kim S.-G."/>
        </authorList>
    </citation>
    <scope>NUCLEOTIDE SEQUENCE</scope>
    <source>
        <strain evidence="2">SW4</strain>
    </source>
</reference>
<dbReference type="GO" id="GO:0015627">
    <property type="term" value="C:type II protein secretion system complex"/>
    <property type="evidence" value="ECO:0007669"/>
    <property type="project" value="TreeGrafter"/>
</dbReference>
<dbReference type="InterPro" id="IPR051675">
    <property type="entry name" value="Endo/Exo/Phosphatase_dom_1"/>
</dbReference>